<gene>
    <name evidence="12" type="ORF">AB5S05_06065</name>
</gene>
<feature type="transmembrane region" description="Helical" evidence="9">
    <location>
        <begin position="351"/>
        <end position="372"/>
    </location>
</feature>
<reference evidence="12 13" key="1">
    <citation type="submission" date="2024-07" db="EMBL/GenBank/DDBJ databases">
        <authorList>
            <person name="Li M."/>
        </authorList>
    </citation>
    <scope>NUCLEOTIDE SEQUENCE [LARGE SCALE GENOMIC DNA]</scope>
    <source>
        <strain evidence="12 13">25A3E</strain>
    </source>
</reference>
<sequence>MSLFQEVAILLALSALFGGLAVKLRQPLIIAYILVGILAGPAVLGLSSDHAQLELLAEIGITVLLFVVGLKLDARLVRTLGRVALTAGLVQIICTFALGYGLCLLLGLQGLEAIYVAVALAFSSTVIIVKLLSDKGEIDSLHGRLTMGILIVQDIAVVLAMLMLNLLAPGVAADHGLNLLRLAGVLLGGGLALYGLMHFALPRLLGSMSRSPELLMLFAVAWGTLLAGIAESLGLSKELGAFLAGFSLASTPLREAIASRLTSLRDFLLLFFFIYLGIQLDFSHIQGQLWQAAVLALFVLLGKPLLVMLIMGWLGFRKRTGFVTGLTLAQLSEFSIILVAIGLSLQQVSSSTLGLTILIGLVSITLSTYMILYAQTLFGHLSPWLGLFERRVAHRESATDHPPDDAQPDILIYGMGRYGRELARQLEGAGMRVLGIDFDPEALIQAREAELDVCYGDAEDIDYLARLPLRRARALVSTIPQRETNAILLRALRTLDFAGQISLSAFHDSDAEAFHIAGGARVLRPYTDAAEFAARRLLDDISKD</sequence>
<accession>A0ABV3YR26</accession>
<keyword evidence="4" id="KW-0050">Antiport</keyword>
<dbReference type="PANTHER" id="PTHR42751:SF6">
    <property type="entry name" value="CONSERVED INTEGRAL MEMBRANE TRANSPORT PROTEIN-RELATED"/>
    <property type="match status" value="1"/>
</dbReference>
<protein>
    <submittedName>
        <fullName evidence="12">Cation:proton antiporter</fullName>
    </submittedName>
</protein>
<feature type="transmembrane region" description="Helical" evidence="9">
    <location>
        <begin position="84"/>
        <end position="107"/>
    </location>
</feature>
<feature type="domain" description="Cation/H+ exchanger transmembrane" evidence="10">
    <location>
        <begin position="13"/>
        <end position="366"/>
    </location>
</feature>
<dbReference type="PANTHER" id="PTHR42751">
    <property type="entry name" value="SODIUM/HYDROGEN EXCHANGER FAMILY/TRKA DOMAIN PROTEIN"/>
    <property type="match status" value="1"/>
</dbReference>
<evidence type="ECO:0000259" key="10">
    <source>
        <dbReference type="Pfam" id="PF00999"/>
    </source>
</evidence>
<dbReference type="Gene3D" id="1.20.1530.20">
    <property type="match status" value="1"/>
</dbReference>
<proteinExistence type="inferred from homology"/>
<feature type="transmembrane region" description="Helical" evidence="9">
    <location>
        <begin position="53"/>
        <end position="72"/>
    </location>
</feature>
<dbReference type="Pfam" id="PF02254">
    <property type="entry name" value="TrkA_N"/>
    <property type="match status" value="1"/>
</dbReference>
<evidence type="ECO:0000313" key="13">
    <source>
        <dbReference type="Proteomes" id="UP001560296"/>
    </source>
</evidence>
<dbReference type="RefSeq" id="WP_369286596.1">
    <property type="nucleotide sequence ID" value="NZ_JBFTEG010000003.1"/>
</dbReference>
<comment type="caution">
    <text evidence="12">The sequence shown here is derived from an EMBL/GenBank/DDBJ whole genome shotgun (WGS) entry which is preliminary data.</text>
</comment>
<evidence type="ECO:0000256" key="5">
    <source>
        <dbReference type="ARBA" id="ARBA00022692"/>
    </source>
</evidence>
<dbReference type="Proteomes" id="UP001560296">
    <property type="component" value="Unassembled WGS sequence"/>
</dbReference>
<keyword evidence="3" id="KW-0813">Transport</keyword>
<feature type="transmembrane region" description="Helical" evidence="9">
    <location>
        <begin position="113"/>
        <end position="133"/>
    </location>
</feature>
<feature type="transmembrane region" description="Helical" evidence="9">
    <location>
        <begin position="29"/>
        <end position="47"/>
    </location>
</feature>
<keyword evidence="13" id="KW-1185">Reference proteome</keyword>
<evidence type="ECO:0000256" key="6">
    <source>
        <dbReference type="ARBA" id="ARBA00022989"/>
    </source>
</evidence>
<evidence type="ECO:0000313" key="12">
    <source>
        <dbReference type="EMBL" id="MEX6501624.1"/>
    </source>
</evidence>
<evidence type="ECO:0000256" key="3">
    <source>
        <dbReference type="ARBA" id="ARBA00022448"/>
    </source>
</evidence>
<feature type="transmembrane region" description="Helical" evidence="9">
    <location>
        <begin position="214"/>
        <end position="233"/>
    </location>
</feature>
<evidence type="ECO:0000256" key="1">
    <source>
        <dbReference type="ARBA" id="ARBA00004141"/>
    </source>
</evidence>
<keyword evidence="8 9" id="KW-0472">Membrane</keyword>
<dbReference type="Pfam" id="PF00999">
    <property type="entry name" value="Na_H_Exchanger"/>
    <property type="match status" value="1"/>
</dbReference>
<dbReference type="EMBL" id="JBFTEG010000003">
    <property type="protein sequence ID" value="MEX6501624.1"/>
    <property type="molecule type" value="Genomic_DNA"/>
</dbReference>
<keyword evidence="6 9" id="KW-1133">Transmembrane helix</keyword>
<feature type="transmembrane region" description="Helical" evidence="9">
    <location>
        <begin position="264"/>
        <end position="282"/>
    </location>
</feature>
<comment type="similarity">
    <text evidence="2">Belongs to the monovalent cation:proton antiporter 2 (CPA2) transporter (TC 2.A.37) family.</text>
</comment>
<name>A0ABV3YR26_9PSED</name>
<feature type="transmembrane region" description="Helical" evidence="9">
    <location>
        <begin position="145"/>
        <end position="167"/>
    </location>
</feature>
<dbReference type="InterPro" id="IPR006153">
    <property type="entry name" value="Cation/H_exchanger_TM"/>
</dbReference>
<feature type="transmembrane region" description="Helical" evidence="9">
    <location>
        <begin position="6"/>
        <end position="22"/>
    </location>
</feature>
<dbReference type="Gene3D" id="3.40.50.720">
    <property type="entry name" value="NAD(P)-binding Rossmann-like Domain"/>
    <property type="match status" value="1"/>
</dbReference>
<dbReference type="InterPro" id="IPR003148">
    <property type="entry name" value="RCK_N"/>
</dbReference>
<feature type="transmembrane region" description="Helical" evidence="9">
    <location>
        <begin position="288"/>
        <end position="310"/>
    </location>
</feature>
<dbReference type="InterPro" id="IPR038770">
    <property type="entry name" value="Na+/solute_symporter_sf"/>
</dbReference>
<evidence type="ECO:0000256" key="4">
    <source>
        <dbReference type="ARBA" id="ARBA00022449"/>
    </source>
</evidence>
<organism evidence="12 13">
    <name type="scientific">Pseudomonas zhanjiangensis</name>
    <dbReference type="NCBI Taxonomy" id="3239015"/>
    <lineage>
        <taxon>Bacteria</taxon>
        <taxon>Pseudomonadati</taxon>
        <taxon>Pseudomonadota</taxon>
        <taxon>Gammaproteobacteria</taxon>
        <taxon>Pseudomonadales</taxon>
        <taxon>Pseudomonadaceae</taxon>
        <taxon>Pseudomonas</taxon>
    </lineage>
</organism>
<dbReference type="SUPFAM" id="SSF51735">
    <property type="entry name" value="NAD(P)-binding Rossmann-fold domains"/>
    <property type="match status" value="1"/>
</dbReference>
<evidence type="ECO:0000256" key="9">
    <source>
        <dbReference type="SAM" id="Phobius"/>
    </source>
</evidence>
<evidence type="ECO:0000256" key="8">
    <source>
        <dbReference type="ARBA" id="ARBA00023136"/>
    </source>
</evidence>
<feature type="domain" description="RCK N-terminal" evidence="11">
    <location>
        <begin position="410"/>
        <end position="524"/>
    </location>
</feature>
<evidence type="ECO:0000259" key="11">
    <source>
        <dbReference type="Pfam" id="PF02254"/>
    </source>
</evidence>
<comment type="subcellular location">
    <subcellularLocation>
        <location evidence="1">Membrane</location>
        <topology evidence="1">Multi-pass membrane protein</topology>
    </subcellularLocation>
</comment>
<feature type="transmembrane region" description="Helical" evidence="9">
    <location>
        <begin position="179"/>
        <end position="202"/>
    </location>
</feature>
<keyword evidence="5 9" id="KW-0812">Transmembrane</keyword>
<keyword evidence="7" id="KW-0406">Ion transport</keyword>
<evidence type="ECO:0000256" key="2">
    <source>
        <dbReference type="ARBA" id="ARBA00005551"/>
    </source>
</evidence>
<evidence type="ECO:0000256" key="7">
    <source>
        <dbReference type="ARBA" id="ARBA00023065"/>
    </source>
</evidence>
<dbReference type="InterPro" id="IPR036291">
    <property type="entry name" value="NAD(P)-bd_dom_sf"/>
</dbReference>
<feature type="transmembrane region" description="Helical" evidence="9">
    <location>
        <begin position="322"/>
        <end position="345"/>
    </location>
</feature>